<organism evidence="5 6">
    <name type="scientific">Penicillium solitum</name>
    <dbReference type="NCBI Taxonomy" id="60172"/>
    <lineage>
        <taxon>Eukaryota</taxon>
        <taxon>Fungi</taxon>
        <taxon>Dikarya</taxon>
        <taxon>Ascomycota</taxon>
        <taxon>Pezizomycotina</taxon>
        <taxon>Eurotiomycetes</taxon>
        <taxon>Eurotiomycetidae</taxon>
        <taxon>Eurotiales</taxon>
        <taxon>Aspergillaceae</taxon>
        <taxon>Penicillium</taxon>
    </lineage>
</organism>
<dbReference type="Proteomes" id="UP000191612">
    <property type="component" value="Unassembled WGS sequence"/>
</dbReference>
<keyword evidence="3 4" id="KW-0862">Zinc</keyword>
<feature type="binding site" evidence="4">
    <location>
        <position position="27"/>
    </location>
    <ligand>
        <name>Zn(2+)</name>
        <dbReference type="ChEBI" id="CHEBI:29105"/>
    </ligand>
</feature>
<dbReference type="InterPro" id="IPR036874">
    <property type="entry name" value="Carbonic_anhydrase_sf"/>
</dbReference>
<comment type="cofactor">
    <cofactor evidence="4">
        <name>Zn(2+)</name>
        <dbReference type="ChEBI" id="CHEBI:29105"/>
    </cofactor>
    <text evidence="4">Binds 1 zinc ion per subunit.</text>
</comment>
<feature type="binding site" evidence="4">
    <location>
        <position position="30"/>
    </location>
    <ligand>
        <name>Zn(2+)</name>
        <dbReference type="ChEBI" id="CHEBI:29105"/>
    </ligand>
</feature>
<keyword evidence="6" id="KW-1185">Reference proteome</keyword>
<dbReference type="SUPFAM" id="SSF53056">
    <property type="entry name" value="beta-carbonic anhydrase, cab"/>
    <property type="match status" value="1"/>
</dbReference>
<dbReference type="EMBL" id="MDYO01000010">
    <property type="protein sequence ID" value="OQD98128.1"/>
    <property type="molecule type" value="Genomic_DNA"/>
</dbReference>
<dbReference type="GO" id="GO:0008270">
    <property type="term" value="F:zinc ion binding"/>
    <property type="evidence" value="ECO:0007669"/>
    <property type="project" value="InterPro"/>
</dbReference>
<evidence type="ECO:0000256" key="2">
    <source>
        <dbReference type="ARBA" id="ARBA00022723"/>
    </source>
</evidence>
<dbReference type="GO" id="GO:0004089">
    <property type="term" value="F:carbonate dehydratase activity"/>
    <property type="evidence" value="ECO:0007669"/>
    <property type="project" value="InterPro"/>
</dbReference>
<reference evidence="6" key="1">
    <citation type="journal article" date="2017" name="Nat. Microbiol.">
        <title>Global analysis of biosynthetic gene clusters reveals vast potential of secondary metabolite production in Penicillium species.</title>
        <authorList>
            <person name="Nielsen J.C."/>
            <person name="Grijseels S."/>
            <person name="Prigent S."/>
            <person name="Ji B."/>
            <person name="Dainat J."/>
            <person name="Nielsen K.F."/>
            <person name="Frisvad J.C."/>
            <person name="Workman M."/>
            <person name="Nielsen J."/>
        </authorList>
    </citation>
    <scope>NUCLEOTIDE SEQUENCE [LARGE SCALE GENOMIC DNA]</scope>
    <source>
        <strain evidence="6">IBT 29525</strain>
    </source>
</reference>
<keyword evidence="2 4" id="KW-0479">Metal-binding</keyword>
<gene>
    <name evidence="5" type="ORF">PENSOL_c010G01128</name>
</gene>
<dbReference type="PANTHER" id="PTHR43175:SF3">
    <property type="entry name" value="CARBON DISULFIDE HYDROLASE"/>
    <property type="match status" value="1"/>
</dbReference>
<protein>
    <recommendedName>
        <fullName evidence="7">Carbonic anhydrase</fullName>
    </recommendedName>
</protein>
<evidence type="ECO:0000256" key="1">
    <source>
        <dbReference type="ARBA" id="ARBA00006217"/>
    </source>
</evidence>
<proteinExistence type="inferred from homology"/>
<evidence type="ECO:0000313" key="6">
    <source>
        <dbReference type="Proteomes" id="UP000191612"/>
    </source>
</evidence>
<dbReference type="PANTHER" id="PTHR43175">
    <property type="entry name" value="CARBONIC ANHYDRASE"/>
    <property type="match status" value="1"/>
</dbReference>
<accession>A0A1V6R9C5</accession>
<evidence type="ECO:0000256" key="3">
    <source>
        <dbReference type="ARBA" id="ARBA00022833"/>
    </source>
</evidence>
<evidence type="ECO:0000313" key="5">
    <source>
        <dbReference type="EMBL" id="OQD98128.1"/>
    </source>
</evidence>
<dbReference type="STRING" id="60172.A0A1V6R9C5"/>
<evidence type="ECO:0000256" key="4">
    <source>
        <dbReference type="PIRSR" id="PIRSR601765-1"/>
    </source>
</evidence>
<dbReference type="InterPro" id="IPR001765">
    <property type="entry name" value="Carbonic_anhydrase"/>
</dbReference>
<comment type="caution">
    <text evidence="5">The sequence shown here is derived from an EMBL/GenBank/DDBJ whole genome shotgun (WGS) entry which is preliminary data.</text>
</comment>
<evidence type="ECO:0008006" key="7">
    <source>
        <dbReference type="Google" id="ProtNLM"/>
    </source>
</evidence>
<name>A0A1V6R9C5_9EURO</name>
<sequence length="109" mass="12367">MHIRHALRDILILDALVKLEEIAIVHHTDCGTLRFTDEQLRTALKKQTNETHWAKIEAMEFGPASGIEENLKGDLEWVHGNPLLREALKEGTQGFIFDLKSGKVEKVVL</sequence>
<dbReference type="Gene3D" id="3.40.1050.10">
    <property type="entry name" value="Carbonic anhydrase"/>
    <property type="match status" value="1"/>
</dbReference>
<dbReference type="AlphaFoldDB" id="A0A1V6R9C5"/>
<comment type="similarity">
    <text evidence="1">Belongs to the beta-class carbonic anhydrase family.</text>
</comment>